<organism evidence="6 7">
    <name type="scientific">Yoonia maricola</name>
    <dbReference type="NCBI Taxonomy" id="420999"/>
    <lineage>
        <taxon>Bacteria</taxon>
        <taxon>Pseudomonadati</taxon>
        <taxon>Pseudomonadota</taxon>
        <taxon>Alphaproteobacteria</taxon>
        <taxon>Rhodobacterales</taxon>
        <taxon>Paracoccaceae</taxon>
        <taxon>Yoonia</taxon>
    </lineage>
</organism>
<proteinExistence type="inferred from homology"/>
<keyword evidence="4" id="KW-0804">Transcription</keyword>
<dbReference type="OrthoDB" id="9813056at2"/>
<dbReference type="EMBL" id="PGTY01000002">
    <property type="protein sequence ID" value="PJI86051.1"/>
    <property type="molecule type" value="Genomic_DNA"/>
</dbReference>
<dbReference type="InterPro" id="IPR000847">
    <property type="entry name" value="LysR_HTH_N"/>
</dbReference>
<dbReference type="PROSITE" id="PS50931">
    <property type="entry name" value="HTH_LYSR"/>
    <property type="match status" value="1"/>
</dbReference>
<dbReference type="Pfam" id="PF00126">
    <property type="entry name" value="HTH_1"/>
    <property type="match status" value="1"/>
</dbReference>
<dbReference type="RefSeq" id="WP_100368381.1">
    <property type="nucleotide sequence ID" value="NZ_PGTY01000002.1"/>
</dbReference>
<dbReference type="Gene3D" id="1.10.10.10">
    <property type="entry name" value="Winged helix-like DNA-binding domain superfamily/Winged helix DNA-binding domain"/>
    <property type="match status" value="1"/>
</dbReference>
<reference evidence="6 7" key="1">
    <citation type="submission" date="2017-11" db="EMBL/GenBank/DDBJ databases">
        <title>Genomic Encyclopedia of Archaeal and Bacterial Type Strains, Phase II (KMG-II): From Individual Species to Whole Genera.</title>
        <authorList>
            <person name="Goeker M."/>
        </authorList>
    </citation>
    <scope>NUCLEOTIDE SEQUENCE [LARGE SCALE GENOMIC DNA]</scope>
    <source>
        <strain evidence="6 7">DSM 29128</strain>
    </source>
</reference>
<dbReference type="SUPFAM" id="SSF53850">
    <property type="entry name" value="Periplasmic binding protein-like II"/>
    <property type="match status" value="1"/>
</dbReference>
<evidence type="ECO:0000256" key="1">
    <source>
        <dbReference type="ARBA" id="ARBA00009437"/>
    </source>
</evidence>
<evidence type="ECO:0000256" key="3">
    <source>
        <dbReference type="ARBA" id="ARBA00023125"/>
    </source>
</evidence>
<dbReference type="Proteomes" id="UP000228531">
    <property type="component" value="Unassembled WGS sequence"/>
</dbReference>
<dbReference type="SUPFAM" id="SSF46785">
    <property type="entry name" value="Winged helix' DNA-binding domain"/>
    <property type="match status" value="1"/>
</dbReference>
<dbReference type="GO" id="GO:0003700">
    <property type="term" value="F:DNA-binding transcription factor activity"/>
    <property type="evidence" value="ECO:0007669"/>
    <property type="project" value="InterPro"/>
</dbReference>
<dbReference type="CDD" id="cd08422">
    <property type="entry name" value="PBP2_CrgA_like"/>
    <property type="match status" value="1"/>
</dbReference>
<evidence type="ECO:0000313" key="7">
    <source>
        <dbReference type="Proteomes" id="UP000228531"/>
    </source>
</evidence>
<evidence type="ECO:0000259" key="5">
    <source>
        <dbReference type="PROSITE" id="PS50931"/>
    </source>
</evidence>
<evidence type="ECO:0000256" key="2">
    <source>
        <dbReference type="ARBA" id="ARBA00023015"/>
    </source>
</evidence>
<evidence type="ECO:0000256" key="4">
    <source>
        <dbReference type="ARBA" id="ARBA00023163"/>
    </source>
</evidence>
<keyword evidence="7" id="KW-1185">Reference proteome</keyword>
<dbReference type="InterPro" id="IPR058163">
    <property type="entry name" value="LysR-type_TF_proteobact-type"/>
</dbReference>
<dbReference type="InterPro" id="IPR036388">
    <property type="entry name" value="WH-like_DNA-bd_sf"/>
</dbReference>
<evidence type="ECO:0000313" key="6">
    <source>
        <dbReference type="EMBL" id="PJI86051.1"/>
    </source>
</evidence>
<keyword evidence="3 6" id="KW-0238">DNA-binding</keyword>
<dbReference type="PANTHER" id="PTHR30537:SF5">
    <property type="entry name" value="HTH-TYPE TRANSCRIPTIONAL ACTIVATOR TTDR-RELATED"/>
    <property type="match status" value="1"/>
</dbReference>
<keyword evidence="2" id="KW-0805">Transcription regulation</keyword>
<dbReference type="GO" id="GO:0043565">
    <property type="term" value="F:sequence-specific DNA binding"/>
    <property type="evidence" value="ECO:0007669"/>
    <property type="project" value="TreeGrafter"/>
</dbReference>
<dbReference type="Pfam" id="PF03466">
    <property type="entry name" value="LysR_substrate"/>
    <property type="match status" value="1"/>
</dbReference>
<protein>
    <submittedName>
        <fullName evidence="6">DNA-binding transcriptional LysR family regulator</fullName>
    </submittedName>
</protein>
<comment type="similarity">
    <text evidence="1">Belongs to the LysR transcriptional regulatory family.</text>
</comment>
<dbReference type="PANTHER" id="PTHR30537">
    <property type="entry name" value="HTH-TYPE TRANSCRIPTIONAL REGULATOR"/>
    <property type="match status" value="1"/>
</dbReference>
<feature type="domain" description="HTH lysR-type" evidence="5">
    <location>
        <begin position="1"/>
        <end position="61"/>
    </location>
</feature>
<sequence>MIGSKVNDILVFLSVVEIGSFVAAGKTFGLSRSTAGKAVARLEEGYGVRLLNRTTRALDLTEEGRSLYEHGQAVRAAIEAADESVAGDPKTPRGTLRITAPDGLGRRLLLPTVYRYLEHWPETQIEMSLSDRVDNVVETGFDLSVRIAVNSPEQGFVVRTLLRSETVLCAAPSYFEARDRPLNAEQLSRHDLLMFASGHERQSWVLEEDGTSFRAQGRVRLRCDSGEALRDAALAGRGIALLTRIMVGDDIAEGRLEHVLPHVAFGTVPIVALYPHRRLLDARVRRFIDMLSEDLGQRRAD</sequence>
<gene>
    <name evidence="6" type="ORF">BC777_2408</name>
</gene>
<dbReference type="FunFam" id="1.10.10.10:FF:000001">
    <property type="entry name" value="LysR family transcriptional regulator"/>
    <property type="match status" value="1"/>
</dbReference>
<name>A0A2M8W551_9RHOB</name>
<dbReference type="AlphaFoldDB" id="A0A2M8W551"/>
<dbReference type="InterPro" id="IPR036390">
    <property type="entry name" value="WH_DNA-bd_sf"/>
</dbReference>
<dbReference type="Gene3D" id="3.40.190.290">
    <property type="match status" value="1"/>
</dbReference>
<dbReference type="GO" id="GO:0006351">
    <property type="term" value="P:DNA-templated transcription"/>
    <property type="evidence" value="ECO:0007669"/>
    <property type="project" value="TreeGrafter"/>
</dbReference>
<dbReference type="InterPro" id="IPR005119">
    <property type="entry name" value="LysR_subst-bd"/>
</dbReference>
<comment type="caution">
    <text evidence="6">The sequence shown here is derived from an EMBL/GenBank/DDBJ whole genome shotgun (WGS) entry which is preliminary data.</text>
</comment>
<accession>A0A2M8W551</accession>